<dbReference type="Pfam" id="PF01535">
    <property type="entry name" value="PPR"/>
    <property type="match status" value="3"/>
</dbReference>
<dbReference type="NCBIfam" id="TIGR00756">
    <property type="entry name" value="PPR"/>
    <property type="match status" value="1"/>
</dbReference>
<keyword evidence="2" id="KW-0677">Repeat</keyword>
<dbReference type="PANTHER" id="PTHR47939">
    <property type="entry name" value="MEMBRANE-ASSOCIATED SALT-INDUCIBLE PROTEIN-LIKE"/>
    <property type="match status" value="1"/>
</dbReference>
<dbReference type="STRING" id="2094558.A0A314YPN7"/>
<dbReference type="Gene3D" id="1.25.40.10">
    <property type="entry name" value="Tetratricopeptide repeat domain"/>
    <property type="match status" value="2"/>
</dbReference>
<reference evidence="4 5" key="1">
    <citation type="submission" date="2018-02" db="EMBL/GenBank/DDBJ databases">
        <title>Draft genome of wild Prunus yedoensis var. nudiflora.</title>
        <authorList>
            <person name="Baek S."/>
            <person name="Kim J.-H."/>
            <person name="Choi K."/>
            <person name="Kim G.-B."/>
            <person name="Cho A."/>
            <person name="Jang H."/>
            <person name="Shin C.-H."/>
            <person name="Yu H.-J."/>
            <person name="Mun J.-H."/>
        </authorList>
    </citation>
    <scope>NUCLEOTIDE SEQUENCE [LARGE SCALE GENOMIC DNA]</scope>
    <source>
        <strain evidence="5">cv. Jeju island</strain>
        <tissue evidence="4">Leaf</tissue>
    </source>
</reference>
<feature type="repeat" description="PPR" evidence="3">
    <location>
        <begin position="247"/>
        <end position="281"/>
    </location>
</feature>
<dbReference type="OrthoDB" id="185373at2759"/>
<dbReference type="AlphaFoldDB" id="A0A314YPN7"/>
<accession>A0A314YPN7</accession>
<proteinExistence type="inferred from homology"/>
<sequence length="375" mass="42537">MAFLLRRISKSLIPIPINQKTRLINTDSAPKDVAKAIRDSFRSSWNWDTLTTKFESVKLDGGLVESVLLELKEPIDAKRALGFFHWAAHRKCFEHGVWSYSITIHILARARLLMDARALLESVLKKTAENGSKFSVVDSLLSSYEAYAKLRMFETGFDVCCYLGEHGLPLSLITYNTLLHVVQKSDQTALEGKLKKYVDMLDRIHGKRCSPSVIVNTSLVFSILEEGRVEEGLMLLRRMLQKNMVLDTIAYSLIVYAKVKLGDVCSAWEVYEEMLKRGFRANSFVYTLFMGARCEGGRIEEAQSMMNEMENMDLKPFDESYNLLIEGCAKAGRVDASLSYLKKMVETGFIPCRSAFNEMVGSYVKQGMQSKQMQC</sequence>
<dbReference type="PROSITE" id="PS51375">
    <property type="entry name" value="PPR"/>
    <property type="match status" value="3"/>
</dbReference>
<evidence type="ECO:0000256" key="2">
    <source>
        <dbReference type="ARBA" id="ARBA00022737"/>
    </source>
</evidence>
<dbReference type="InterPro" id="IPR011990">
    <property type="entry name" value="TPR-like_helical_dom_sf"/>
</dbReference>
<comment type="caution">
    <text evidence="4">The sequence shown here is derived from an EMBL/GenBank/DDBJ whole genome shotgun (WGS) entry which is preliminary data.</text>
</comment>
<name>A0A314YPN7_PRUYE</name>
<protein>
    <submittedName>
        <fullName evidence="4">Pentatricopeptide repeat-containing protein</fullName>
    </submittedName>
</protein>
<evidence type="ECO:0000313" key="4">
    <source>
        <dbReference type="EMBL" id="PQQ08753.1"/>
    </source>
</evidence>
<keyword evidence="5" id="KW-1185">Reference proteome</keyword>
<feature type="repeat" description="PPR" evidence="3">
    <location>
        <begin position="282"/>
        <end position="316"/>
    </location>
</feature>
<dbReference type="Proteomes" id="UP000250321">
    <property type="component" value="Unassembled WGS sequence"/>
</dbReference>
<feature type="repeat" description="PPR" evidence="3">
    <location>
        <begin position="317"/>
        <end position="351"/>
    </location>
</feature>
<dbReference type="InterPro" id="IPR002885">
    <property type="entry name" value="PPR_rpt"/>
</dbReference>
<evidence type="ECO:0000256" key="1">
    <source>
        <dbReference type="ARBA" id="ARBA00007626"/>
    </source>
</evidence>
<gene>
    <name evidence="4" type="ORF">Pyn_11331</name>
</gene>
<comment type="similarity">
    <text evidence="1">Belongs to the PPR family. P subfamily.</text>
</comment>
<evidence type="ECO:0000256" key="3">
    <source>
        <dbReference type="PROSITE-ProRule" id="PRU00708"/>
    </source>
</evidence>
<dbReference type="EMBL" id="PJQY01000669">
    <property type="protein sequence ID" value="PQQ08753.1"/>
    <property type="molecule type" value="Genomic_DNA"/>
</dbReference>
<evidence type="ECO:0000313" key="5">
    <source>
        <dbReference type="Proteomes" id="UP000250321"/>
    </source>
</evidence>
<dbReference type="InterPro" id="IPR050667">
    <property type="entry name" value="PPR-containing_protein"/>
</dbReference>
<dbReference type="PANTHER" id="PTHR47939:SF13">
    <property type="entry name" value="OS03G0201400 PROTEIN"/>
    <property type="match status" value="1"/>
</dbReference>
<organism evidence="4 5">
    <name type="scientific">Prunus yedoensis var. nudiflora</name>
    <dbReference type="NCBI Taxonomy" id="2094558"/>
    <lineage>
        <taxon>Eukaryota</taxon>
        <taxon>Viridiplantae</taxon>
        <taxon>Streptophyta</taxon>
        <taxon>Embryophyta</taxon>
        <taxon>Tracheophyta</taxon>
        <taxon>Spermatophyta</taxon>
        <taxon>Magnoliopsida</taxon>
        <taxon>eudicotyledons</taxon>
        <taxon>Gunneridae</taxon>
        <taxon>Pentapetalae</taxon>
        <taxon>rosids</taxon>
        <taxon>fabids</taxon>
        <taxon>Rosales</taxon>
        <taxon>Rosaceae</taxon>
        <taxon>Amygdaloideae</taxon>
        <taxon>Amygdaleae</taxon>
        <taxon>Prunus</taxon>
    </lineage>
</organism>